<proteinExistence type="inferred from homology"/>
<evidence type="ECO:0000313" key="10">
    <source>
        <dbReference type="EMBL" id="KYG64071.1"/>
    </source>
</evidence>
<comment type="cofactor">
    <cofactor evidence="8">
        <name>Mg(2+)</name>
        <dbReference type="ChEBI" id="CHEBI:18420"/>
    </cofactor>
</comment>
<keyword evidence="5 6" id="KW-0342">GTP-binding</keyword>
<feature type="binding site" evidence="7">
    <location>
        <begin position="239"/>
        <end position="243"/>
    </location>
    <ligand>
        <name>GTP</name>
        <dbReference type="ChEBI" id="CHEBI:37565"/>
    </ligand>
</feature>
<evidence type="ECO:0000256" key="8">
    <source>
        <dbReference type="PIRSR" id="PIRSR006809-2"/>
    </source>
</evidence>
<dbReference type="GO" id="GO:0005737">
    <property type="term" value="C:cytoplasm"/>
    <property type="evidence" value="ECO:0007669"/>
    <property type="project" value="UniProtKB-SubCell"/>
</dbReference>
<dbReference type="PANTHER" id="PTHR10229">
    <property type="entry name" value="GTP-BINDING PROTEIN HFLX"/>
    <property type="match status" value="1"/>
</dbReference>
<dbReference type="PRINTS" id="PR00326">
    <property type="entry name" value="GTP1OBG"/>
</dbReference>
<evidence type="ECO:0000256" key="5">
    <source>
        <dbReference type="ARBA" id="ARBA00023134"/>
    </source>
</evidence>
<feature type="binding site" evidence="8">
    <location>
        <position position="241"/>
    </location>
    <ligand>
        <name>Mg(2+)</name>
        <dbReference type="ChEBI" id="CHEBI:18420"/>
    </ligand>
</feature>
<dbReference type="PIRSF" id="PIRSF006809">
    <property type="entry name" value="GTP-binding_hflX_prd"/>
    <property type="match status" value="1"/>
</dbReference>
<dbReference type="InterPro" id="IPR042108">
    <property type="entry name" value="GTPase_HflX_N_sf"/>
</dbReference>
<dbReference type="GO" id="GO:0043022">
    <property type="term" value="F:ribosome binding"/>
    <property type="evidence" value="ECO:0007669"/>
    <property type="project" value="TreeGrafter"/>
</dbReference>
<dbReference type="Pfam" id="PF16360">
    <property type="entry name" value="GTP-bdg_M"/>
    <property type="match status" value="1"/>
</dbReference>
<dbReference type="Pfam" id="PF01926">
    <property type="entry name" value="MMR_HSR1"/>
    <property type="match status" value="1"/>
</dbReference>
<keyword evidence="3 6" id="KW-0547">Nucleotide-binding</keyword>
<evidence type="ECO:0000256" key="4">
    <source>
        <dbReference type="ARBA" id="ARBA00022842"/>
    </source>
</evidence>
<dbReference type="Gene3D" id="3.40.50.11060">
    <property type="entry name" value="GTPase HflX, N-terminal domain"/>
    <property type="match status" value="1"/>
</dbReference>
<dbReference type="InterPro" id="IPR025121">
    <property type="entry name" value="GTPase_HflX_N"/>
</dbReference>
<evidence type="ECO:0000256" key="1">
    <source>
        <dbReference type="ARBA" id="ARBA00022490"/>
    </source>
</evidence>
<dbReference type="SUPFAM" id="SSF52540">
    <property type="entry name" value="P-loop containing nucleoside triphosphate hydrolases"/>
    <property type="match status" value="1"/>
</dbReference>
<reference evidence="10 11" key="1">
    <citation type="submission" date="2016-03" db="EMBL/GenBank/DDBJ databases">
        <authorList>
            <person name="Ploux O."/>
        </authorList>
    </citation>
    <scope>NUCLEOTIDE SEQUENCE [LARGE SCALE GENOMIC DNA]</scope>
    <source>
        <strain evidence="10 11">R0</strain>
    </source>
</reference>
<feature type="binding site" evidence="8">
    <location>
        <position position="221"/>
    </location>
    <ligand>
        <name>Mg(2+)</name>
        <dbReference type="ChEBI" id="CHEBI:18420"/>
    </ligand>
</feature>
<protein>
    <recommendedName>
        <fullName evidence="6">GTPase HflX</fullName>
    </recommendedName>
    <alternativeName>
        <fullName evidence="6">GTP-binding protein HflX</fullName>
    </alternativeName>
</protein>
<comment type="function">
    <text evidence="6">GTPase that associates with the 50S ribosomal subunit and may have a role during protein synthesis or ribosome biogenesis.</text>
</comment>
<feature type="binding site" evidence="7">
    <location>
        <begin position="214"/>
        <end position="221"/>
    </location>
    <ligand>
        <name>GTP</name>
        <dbReference type="ChEBI" id="CHEBI:37565"/>
    </ligand>
</feature>
<keyword evidence="4 8" id="KW-0460">Magnesium</keyword>
<evidence type="ECO:0000256" key="2">
    <source>
        <dbReference type="ARBA" id="ARBA00022723"/>
    </source>
</evidence>
<dbReference type="Gene3D" id="6.10.250.2860">
    <property type="match status" value="1"/>
</dbReference>
<dbReference type="EMBL" id="LUKE01000003">
    <property type="protein sequence ID" value="KYG64071.1"/>
    <property type="molecule type" value="Genomic_DNA"/>
</dbReference>
<dbReference type="CDD" id="cd01878">
    <property type="entry name" value="HflX"/>
    <property type="match status" value="1"/>
</dbReference>
<sequence length="425" mass="47578">MTNQAFLNSKVTAQDRAIVIGVGLKSEPLTEIKENLLELEELVAAAGGEVVGSLIQVLPSWNPATLIGTGKVEDVAEMVRDSGANIVIMDHQLSGVQQRNLAQTVKVRVIDRNQLILDIFAQRAQTFEGKLQVELAQLLDQMPRMIGAWMESLSRQGGGIGTRGPGETALENDRRRIRERVAIIKDKLEGVRKNRAQHRQSRRRHEIPSFALIGYTNSGKSSLLNRLTGSEVLAKNQVFATLDPTTRKIFLPDGPPSVVTDTVGFIRKLPTQLIEAFKATLEESSEADVLIHVVDLSSPNMERQVEVVEGLIKEFNWSDKKIIHVFNKCDVAPLEKQFRVKAYPRVFVSALTGQGIEQLKKLMAQMVSEMQTDVQLYFPRSEEYKIFDLGREAQIVRKETATEGTVCYTQLTPALMSRWKDYVVK</sequence>
<name>A0A150WKL0_BDEBC</name>
<evidence type="ECO:0000259" key="9">
    <source>
        <dbReference type="PROSITE" id="PS51705"/>
    </source>
</evidence>
<comment type="similarity">
    <text evidence="6">Belongs to the TRAFAC class OBG-HflX-like GTPase superfamily. HflX GTPase family.</text>
</comment>
<keyword evidence="2 8" id="KW-0479">Metal-binding</keyword>
<feature type="binding site" evidence="7">
    <location>
        <begin position="349"/>
        <end position="351"/>
    </location>
    <ligand>
        <name>GTP</name>
        <dbReference type="ChEBI" id="CHEBI:37565"/>
    </ligand>
</feature>
<dbReference type="RefSeq" id="WP_061836037.1">
    <property type="nucleotide sequence ID" value="NZ_LUKE01000003.1"/>
</dbReference>
<feature type="domain" description="Hflx-type G" evidence="9">
    <location>
        <begin position="208"/>
        <end position="371"/>
    </location>
</feature>
<dbReference type="Proteomes" id="UP000075320">
    <property type="component" value="Unassembled WGS sequence"/>
</dbReference>
<dbReference type="InterPro" id="IPR027417">
    <property type="entry name" value="P-loop_NTPase"/>
</dbReference>
<dbReference type="PANTHER" id="PTHR10229:SF0">
    <property type="entry name" value="GTP-BINDING PROTEIN 6-RELATED"/>
    <property type="match status" value="1"/>
</dbReference>
<feature type="binding site" evidence="7">
    <location>
        <begin position="261"/>
        <end position="264"/>
    </location>
    <ligand>
        <name>GTP</name>
        <dbReference type="ChEBI" id="CHEBI:37565"/>
    </ligand>
</feature>
<dbReference type="Pfam" id="PF13167">
    <property type="entry name" value="GTP-bdg_N"/>
    <property type="match status" value="1"/>
</dbReference>
<dbReference type="GO" id="GO:0003924">
    <property type="term" value="F:GTPase activity"/>
    <property type="evidence" value="ECO:0007669"/>
    <property type="project" value="UniProtKB-UniRule"/>
</dbReference>
<evidence type="ECO:0000256" key="3">
    <source>
        <dbReference type="ARBA" id="ARBA00022741"/>
    </source>
</evidence>
<dbReference type="InterPro" id="IPR006073">
    <property type="entry name" value="GTP-bd"/>
</dbReference>
<dbReference type="InterPro" id="IPR032305">
    <property type="entry name" value="GTP-bd_M"/>
</dbReference>
<evidence type="ECO:0000313" key="11">
    <source>
        <dbReference type="Proteomes" id="UP000075320"/>
    </source>
</evidence>
<comment type="caution">
    <text evidence="10">The sequence shown here is derived from an EMBL/GenBank/DDBJ whole genome shotgun (WGS) entry which is preliminary data.</text>
</comment>
<dbReference type="GO" id="GO:0005525">
    <property type="term" value="F:GTP binding"/>
    <property type="evidence" value="ECO:0007669"/>
    <property type="project" value="UniProtKB-UniRule"/>
</dbReference>
<dbReference type="OrthoDB" id="9764784at2"/>
<evidence type="ECO:0000256" key="7">
    <source>
        <dbReference type="PIRSR" id="PIRSR006809-1"/>
    </source>
</evidence>
<evidence type="ECO:0000256" key="6">
    <source>
        <dbReference type="HAMAP-Rule" id="MF_00900"/>
    </source>
</evidence>
<dbReference type="AlphaFoldDB" id="A0A150WKL0"/>
<comment type="subcellular location">
    <subcellularLocation>
        <location evidence="6">Cytoplasm</location>
    </subcellularLocation>
    <text evidence="6">May associate with membranes.</text>
</comment>
<dbReference type="FunFam" id="3.40.50.11060:FF:000001">
    <property type="entry name" value="GTPase HflX"/>
    <property type="match status" value="1"/>
</dbReference>
<dbReference type="GO" id="GO:0046872">
    <property type="term" value="F:metal ion binding"/>
    <property type="evidence" value="ECO:0007669"/>
    <property type="project" value="UniProtKB-KW"/>
</dbReference>
<gene>
    <name evidence="6" type="primary">hflX</name>
    <name evidence="10" type="ORF">AZI86_14810</name>
</gene>
<accession>A0A150WKL0</accession>
<feature type="binding site" evidence="7">
    <location>
        <begin position="327"/>
        <end position="330"/>
    </location>
    <ligand>
        <name>GTP</name>
        <dbReference type="ChEBI" id="CHEBI:37565"/>
    </ligand>
</feature>
<comment type="subunit">
    <text evidence="6">Monomer. Associates with the 50S ribosomal subunit.</text>
</comment>
<organism evidence="10 11">
    <name type="scientific">Bdellovibrio bacteriovorus</name>
    <dbReference type="NCBI Taxonomy" id="959"/>
    <lineage>
        <taxon>Bacteria</taxon>
        <taxon>Pseudomonadati</taxon>
        <taxon>Bdellovibrionota</taxon>
        <taxon>Bdellovibrionia</taxon>
        <taxon>Bdellovibrionales</taxon>
        <taxon>Pseudobdellovibrionaceae</taxon>
        <taxon>Bdellovibrio</taxon>
    </lineage>
</organism>
<keyword evidence="1 6" id="KW-0963">Cytoplasm</keyword>
<dbReference type="InterPro" id="IPR016496">
    <property type="entry name" value="GTPase_HflX"/>
</dbReference>
<keyword evidence="11" id="KW-1185">Reference proteome</keyword>
<dbReference type="PROSITE" id="PS51705">
    <property type="entry name" value="G_HFLX"/>
    <property type="match status" value="1"/>
</dbReference>
<dbReference type="InterPro" id="IPR030394">
    <property type="entry name" value="G_HFLX_dom"/>
</dbReference>
<dbReference type="HAMAP" id="MF_00900">
    <property type="entry name" value="GTPase_HflX"/>
    <property type="match status" value="1"/>
</dbReference>
<dbReference type="NCBIfam" id="TIGR03156">
    <property type="entry name" value="GTP_HflX"/>
    <property type="match status" value="1"/>
</dbReference>
<dbReference type="Gene3D" id="3.40.50.300">
    <property type="entry name" value="P-loop containing nucleotide triphosphate hydrolases"/>
    <property type="match status" value="1"/>
</dbReference>